<proteinExistence type="predicted"/>
<evidence type="ECO:0000313" key="8">
    <source>
        <dbReference type="Proteomes" id="UP000479710"/>
    </source>
</evidence>
<dbReference type="SUPFAM" id="SSF118290">
    <property type="entry name" value="WRKY DNA-binding domain"/>
    <property type="match status" value="1"/>
</dbReference>
<evidence type="ECO:0000256" key="3">
    <source>
        <dbReference type="ARBA" id="ARBA00023125"/>
    </source>
</evidence>
<feature type="domain" description="WRKY" evidence="6">
    <location>
        <begin position="92"/>
        <end position="157"/>
    </location>
</feature>
<dbReference type="PANTHER" id="PTHR31221:SF377">
    <property type="entry name" value="WRKY TRANSCRIPTION FACTOR 51-RELATED"/>
    <property type="match status" value="1"/>
</dbReference>
<gene>
    <name evidence="7" type="ORF">E2562_033345</name>
</gene>
<evidence type="ECO:0000256" key="5">
    <source>
        <dbReference type="ARBA" id="ARBA00023242"/>
    </source>
</evidence>
<sequence>MAASIGLNPESFFRDSYSYSSSPFMASYTPEFSATTNDTDFSGKFDFDYSLPVPAFTDAGDKYPNENTMISCESEKRMSTRVNGRIGFRTRSEVEIMDDGFKWRKYGKKAVKNSPNPRNYYRCSTEGCNVKKRVERDREDHRYVITTYDGVHNHASPAAALHYAGGDYYSPPGSAGSPPATYSAGSLLF</sequence>
<dbReference type="PANTHER" id="PTHR31221">
    <property type="entry name" value="WRKY TRANSCRIPTION FACTOR PROTEIN 1-RELATED"/>
    <property type="match status" value="1"/>
</dbReference>
<dbReference type="InterPro" id="IPR044810">
    <property type="entry name" value="WRKY_plant"/>
</dbReference>
<dbReference type="SMART" id="SM00774">
    <property type="entry name" value="WRKY"/>
    <property type="match status" value="1"/>
</dbReference>
<comment type="subcellular location">
    <subcellularLocation>
        <location evidence="1">Nucleus</location>
    </subcellularLocation>
</comment>
<keyword evidence="2" id="KW-0805">Transcription regulation</keyword>
<dbReference type="Pfam" id="PF03106">
    <property type="entry name" value="WRKY"/>
    <property type="match status" value="1"/>
</dbReference>
<dbReference type="Proteomes" id="UP000479710">
    <property type="component" value="Unassembled WGS sequence"/>
</dbReference>
<keyword evidence="8" id="KW-1185">Reference proteome</keyword>
<dbReference type="Gene3D" id="2.20.25.80">
    <property type="entry name" value="WRKY domain"/>
    <property type="match status" value="1"/>
</dbReference>
<keyword evidence="3" id="KW-0238">DNA-binding</keyword>
<dbReference type="FunFam" id="2.20.25.80:FF:000003">
    <property type="entry name" value="WRKY transcription factor 57"/>
    <property type="match status" value="1"/>
</dbReference>
<accession>A0A6G1E4R2</accession>
<evidence type="ECO:0000256" key="2">
    <source>
        <dbReference type="ARBA" id="ARBA00023015"/>
    </source>
</evidence>
<dbReference type="PROSITE" id="PS50811">
    <property type="entry name" value="WRKY"/>
    <property type="match status" value="1"/>
</dbReference>
<organism evidence="7 8">
    <name type="scientific">Oryza meyeriana var. granulata</name>
    <dbReference type="NCBI Taxonomy" id="110450"/>
    <lineage>
        <taxon>Eukaryota</taxon>
        <taxon>Viridiplantae</taxon>
        <taxon>Streptophyta</taxon>
        <taxon>Embryophyta</taxon>
        <taxon>Tracheophyta</taxon>
        <taxon>Spermatophyta</taxon>
        <taxon>Magnoliopsida</taxon>
        <taxon>Liliopsida</taxon>
        <taxon>Poales</taxon>
        <taxon>Poaceae</taxon>
        <taxon>BOP clade</taxon>
        <taxon>Oryzoideae</taxon>
        <taxon>Oryzeae</taxon>
        <taxon>Oryzinae</taxon>
        <taxon>Oryza</taxon>
        <taxon>Oryza meyeriana</taxon>
    </lineage>
</organism>
<dbReference type="GO" id="GO:0003700">
    <property type="term" value="F:DNA-binding transcription factor activity"/>
    <property type="evidence" value="ECO:0007669"/>
    <property type="project" value="InterPro"/>
</dbReference>
<reference evidence="7 8" key="1">
    <citation type="submission" date="2019-11" db="EMBL/GenBank/DDBJ databases">
        <title>Whole genome sequence of Oryza granulata.</title>
        <authorList>
            <person name="Li W."/>
        </authorList>
    </citation>
    <scope>NUCLEOTIDE SEQUENCE [LARGE SCALE GENOMIC DNA]</scope>
    <source>
        <strain evidence="8">cv. Menghai</strain>
        <tissue evidence="7">Leaf</tissue>
    </source>
</reference>
<dbReference type="OrthoDB" id="693960at2759"/>
<keyword evidence="5" id="KW-0539">Nucleus</keyword>
<protein>
    <recommendedName>
        <fullName evidence="6">WRKY domain-containing protein</fullName>
    </recommendedName>
</protein>
<evidence type="ECO:0000313" key="7">
    <source>
        <dbReference type="EMBL" id="KAF0920095.1"/>
    </source>
</evidence>
<dbReference type="EMBL" id="SPHZ02000005">
    <property type="protein sequence ID" value="KAF0920095.1"/>
    <property type="molecule type" value="Genomic_DNA"/>
</dbReference>
<dbReference type="InterPro" id="IPR003657">
    <property type="entry name" value="WRKY_dom"/>
</dbReference>
<evidence type="ECO:0000259" key="6">
    <source>
        <dbReference type="PROSITE" id="PS50811"/>
    </source>
</evidence>
<evidence type="ECO:0000256" key="1">
    <source>
        <dbReference type="ARBA" id="ARBA00004123"/>
    </source>
</evidence>
<name>A0A6G1E4R2_9ORYZ</name>
<evidence type="ECO:0000256" key="4">
    <source>
        <dbReference type="ARBA" id="ARBA00023163"/>
    </source>
</evidence>
<dbReference type="GO" id="GO:0005634">
    <property type="term" value="C:nucleus"/>
    <property type="evidence" value="ECO:0007669"/>
    <property type="project" value="UniProtKB-SubCell"/>
</dbReference>
<keyword evidence="4" id="KW-0804">Transcription</keyword>
<dbReference type="InterPro" id="IPR036576">
    <property type="entry name" value="WRKY_dom_sf"/>
</dbReference>
<comment type="caution">
    <text evidence="7">The sequence shown here is derived from an EMBL/GenBank/DDBJ whole genome shotgun (WGS) entry which is preliminary data.</text>
</comment>
<dbReference type="GO" id="GO:0043565">
    <property type="term" value="F:sequence-specific DNA binding"/>
    <property type="evidence" value="ECO:0007669"/>
    <property type="project" value="InterPro"/>
</dbReference>
<dbReference type="AlphaFoldDB" id="A0A6G1E4R2"/>